<dbReference type="GO" id="GO:1990281">
    <property type="term" value="C:efflux pump complex"/>
    <property type="evidence" value="ECO:0007669"/>
    <property type="project" value="TreeGrafter"/>
</dbReference>
<evidence type="ECO:0000313" key="7">
    <source>
        <dbReference type="EMBL" id="ADW69154.1"/>
    </source>
</evidence>
<evidence type="ECO:0000256" key="4">
    <source>
        <dbReference type="SAM" id="SignalP"/>
    </source>
</evidence>
<dbReference type="Proteomes" id="UP000000343">
    <property type="component" value="Chromosome"/>
</dbReference>
<dbReference type="Gene3D" id="2.40.30.170">
    <property type="match status" value="1"/>
</dbReference>
<name>E8X1Z3_GRATM</name>
<dbReference type="InterPro" id="IPR058627">
    <property type="entry name" value="MdtA-like_C"/>
</dbReference>
<dbReference type="Gene3D" id="1.10.287.470">
    <property type="entry name" value="Helix hairpin bin"/>
    <property type="match status" value="1"/>
</dbReference>
<dbReference type="Pfam" id="PF25917">
    <property type="entry name" value="BSH_RND"/>
    <property type="match status" value="1"/>
</dbReference>
<evidence type="ECO:0000259" key="6">
    <source>
        <dbReference type="Pfam" id="PF25967"/>
    </source>
</evidence>
<sequence>MQTPRLRILIATLTLSLTACKSAPPAAPPAMQAMPVAVAPVALNPVPTGDTYVSTIKSRRTANIQPQVDGNITRIFVVSGQSVAAGQMLMQIDPLKQRAAVDQQIGSQAQFNATYQFNQAEVERQRKLFEAGITSRQAYDTAVQNFQNSKGAYQAAAAGTSTQKEQLAYYQIRAPFAGIIGDIPVHQGDYVSPTTALTTLDENKDLEAYIYIPTERAAQIHPGLPVQIVDANGTILERSTISFVSPQVDNGIQGILAKATIPAGSKLRNQQVVNARVIWTSAPQPTVPVLAVTMIGGQPFVYIAKAQGAGFIAHQVPVTLGETVGNSYPVTSGLNPGDRVVVSGLQFLAEGAPIKPLG</sequence>
<feature type="domain" description="Multidrug resistance protein MdtA-like barrel-sandwich hybrid" evidence="5">
    <location>
        <begin position="60"/>
        <end position="195"/>
    </location>
</feature>
<comment type="subcellular location">
    <subcellularLocation>
        <location evidence="1">Cell envelope</location>
    </subcellularLocation>
</comment>
<dbReference type="Gene3D" id="2.40.420.20">
    <property type="match status" value="1"/>
</dbReference>
<dbReference type="RefSeq" id="WP_013580470.1">
    <property type="nucleotide sequence ID" value="NC_015064.1"/>
</dbReference>
<feature type="signal peptide" evidence="4">
    <location>
        <begin position="1"/>
        <end position="26"/>
    </location>
</feature>
<keyword evidence="3" id="KW-0813">Transport</keyword>
<evidence type="ECO:0000313" key="8">
    <source>
        <dbReference type="Proteomes" id="UP000000343"/>
    </source>
</evidence>
<dbReference type="PaxDb" id="1198114-AciX9_2110"/>
<dbReference type="SUPFAM" id="SSF111369">
    <property type="entry name" value="HlyD-like secretion proteins"/>
    <property type="match status" value="1"/>
</dbReference>
<evidence type="ECO:0000259" key="5">
    <source>
        <dbReference type="Pfam" id="PF25917"/>
    </source>
</evidence>
<dbReference type="GO" id="GO:0015562">
    <property type="term" value="F:efflux transmembrane transporter activity"/>
    <property type="evidence" value="ECO:0007669"/>
    <property type="project" value="TreeGrafter"/>
</dbReference>
<dbReference type="eggNOG" id="COG0845">
    <property type="taxonomic scope" value="Bacteria"/>
</dbReference>
<feature type="chain" id="PRO_5003230171" evidence="4">
    <location>
        <begin position="27"/>
        <end position="358"/>
    </location>
</feature>
<dbReference type="PANTHER" id="PTHR30469:SF39">
    <property type="entry name" value="SLL0180 PROTEIN"/>
    <property type="match status" value="1"/>
</dbReference>
<dbReference type="PANTHER" id="PTHR30469">
    <property type="entry name" value="MULTIDRUG RESISTANCE PROTEIN MDTA"/>
    <property type="match status" value="1"/>
</dbReference>
<organism evidence="8">
    <name type="scientific">Granulicella tundricola (strain ATCC BAA-1859 / DSM 23138 / MP5ACTX9)</name>
    <dbReference type="NCBI Taxonomy" id="1198114"/>
    <lineage>
        <taxon>Bacteria</taxon>
        <taxon>Pseudomonadati</taxon>
        <taxon>Acidobacteriota</taxon>
        <taxon>Terriglobia</taxon>
        <taxon>Terriglobales</taxon>
        <taxon>Acidobacteriaceae</taxon>
        <taxon>Granulicella</taxon>
    </lineage>
</organism>
<dbReference type="PROSITE" id="PS51257">
    <property type="entry name" value="PROKAR_LIPOPROTEIN"/>
    <property type="match status" value="1"/>
</dbReference>
<dbReference type="AlphaFoldDB" id="E8X1Z3"/>
<accession>E8X1Z3</accession>
<dbReference type="STRING" id="1198114.AciX9_2110"/>
<proteinExistence type="inferred from homology"/>
<evidence type="ECO:0000256" key="2">
    <source>
        <dbReference type="ARBA" id="ARBA00009477"/>
    </source>
</evidence>
<gene>
    <name evidence="7" type="ordered locus">AciX9_2110</name>
</gene>
<dbReference type="HOGENOM" id="CLU_018816_2_1_0"/>
<reference evidence="8" key="1">
    <citation type="submission" date="2011-01" db="EMBL/GenBank/DDBJ databases">
        <title>Complete sequence of chromosome of Acidobacterium sp. MP5ACTX9.</title>
        <authorList>
            <consortium name="US DOE Joint Genome Institute"/>
            <person name="Lucas S."/>
            <person name="Copeland A."/>
            <person name="Lapidus A."/>
            <person name="Cheng J.-F."/>
            <person name="Goodwin L."/>
            <person name="Pitluck S."/>
            <person name="Teshima H."/>
            <person name="Detter J.C."/>
            <person name="Han C."/>
            <person name="Tapia R."/>
            <person name="Land M."/>
            <person name="Hauser L."/>
            <person name="Kyrpides N."/>
            <person name="Ivanova N."/>
            <person name="Ovchinnikova G."/>
            <person name="Pagani I."/>
            <person name="Rawat S.R."/>
            <person name="Mannisto M."/>
            <person name="Haggblom M.M."/>
            <person name="Woyke T."/>
        </authorList>
    </citation>
    <scope>NUCLEOTIDE SEQUENCE [LARGE SCALE GENOMIC DNA]</scope>
    <source>
        <strain evidence="8">MP5ACTX9</strain>
    </source>
</reference>
<dbReference type="KEGG" id="acm:AciX9_2110"/>
<dbReference type="Pfam" id="PF25967">
    <property type="entry name" value="RND-MFP_C"/>
    <property type="match status" value="1"/>
</dbReference>
<keyword evidence="8" id="KW-1185">Reference proteome</keyword>
<comment type="similarity">
    <text evidence="2">Belongs to the membrane fusion protein (MFP) (TC 8.A.1) family.</text>
</comment>
<feature type="domain" description="Multidrug resistance protein MdtA-like C-terminal permuted SH3" evidence="6">
    <location>
        <begin position="287"/>
        <end position="346"/>
    </location>
</feature>
<evidence type="ECO:0000256" key="1">
    <source>
        <dbReference type="ARBA" id="ARBA00004196"/>
    </source>
</evidence>
<protein>
    <submittedName>
        <fullName evidence="7">Efflux transporter, RND family, MFP subunit</fullName>
    </submittedName>
</protein>
<dbReference type="InterPro" id="IPR006143">
    <property type="entry name" value="RND_pump_MFP"/>
</dbReference>
<evidence type="ECO:0000256" key="3">
    <source>
        <dbReference type="ARBA" id="ARBA00022448"/>
    </source>
</evidence>
<dbReference type="InterPro" id="IPR058625">
    <property type="entry name" value="MdtA-like_BSH"/>
</dbReference>
<dbReference type="EMBL" id="CP002480">
    <property type="protein sequence ID" value="ADW69154.1"/>
    <property type="molecule type" value="Genomic_DNA"/>
</dbReference>
<dbReference type="Gene3D" id="2.40.50.100">
    <property type="match status" value="1"/>
</dbReference>
<dbReference type="NCBIfam" id="TIGR01730">
    <property type="entry name" value="RND_mfp"/>
    <property type="match status" value="1"/>
</dbReference>
<keyword evidence="4" id="KW-0732">Signal</keyword>